<dbReference type="PANTHER" id="PTHR43649">
    <property type="entry name" value="ARABINOSE-BINDING PROTEIN-RELATED"/>
    <property type="match status" value="1"/>
</dbReference>
<dbReference type="InterPro" id="IPR006059">
    <property type="entry name" value="SBP"/>
</dbReference>
<organism evidence="2 3">
    <name type="scientific">Paenibacillus hexagrammi</name>
    <dbReference type="NCBI Taxonomy" id="2908839"/>
    <lineage>
        <taxon>Bacteria</taxon>
        <taxon>Bacillati</taxon>
        <taxon>Bacillota</taxon>
        <taxon>Bacilli</taxon>
        <taxon>Bacillales</taxon>
        <taxon>Paenibacillaceae</taxon>
        <taxon>Paenibacillus</taxon>
    </lineage>
</organism>
<name>A0ABY3SCE8_9BACL</name>
<dbReference type="Gene3D" id="3.40.190.10">
    <property type="entry name" value="Periplasmic binding protein-like II"/>
    <property type="match status" value="1"/>
</dbReference>
<keyword evidence="3" id="KW-1185">Reference proteome</keyword>
<reference evidence="2 3" key="1">
    <citation type="journal article" date="2024" name="Int. J. Syst. Evol. Microbiol.">
        <title>Paenibacillus hexagrammi sp. nov., a novel bacterium isolated from the gut content of Hexagrammos agrammus.</title>
        <authorList>
            <person name="Jung H.K."/>
            <person name="Kim D.G."/>
            <person name="Zin H."/>
            <person name="Park J."/>
            <person name="Jung H."/>
            <person name="Kim Y.O."/>
            <person name="Kong H.J."/>
            <person name="Kim J.W."/>
            <person name="Kim Y.S."/>
        </authorList>
    </citation>
    <scope>NUCLEOTIDE SEQUENCE [LARGE SCALE GENOMIC DNA]</scope>
    <source>
        <strain evidence="2 3">YPD9-1</strain>
    </source>
</reference>
<dbReference type="RefSeq" id="WP_235118032.1">
    <property type="nucleotide sequence ID" value="NZ_CP090978.1"/>
</dbReference>
<dbReference type="EMBL" id="CP090978">
    <property type="protein sequence ID" value="UJF31687.1"/>
    <property type="molecule type" value="Genomic_DNA"/>
</dbReference>
<evidence type="ECO:0000313" key="2">
    <source>
        <dbReference type="EMBL" id="UJF31687.1"/>
    </source>
</evidence>
<protein>
    <submittedName>
        <fullName evidence="2">Sugar ABC transporter substrate-binding protein</fullName>
    </submittedName>
</protein>
<dbReference type="InterPro" id="IPR050490">
    <property type="entry name" value="Bact_solute-bd_prot1"/>
</dbReference>
<feature type="chain" id="PRO_5046132100" evidence="1">
    <location>
        <begin position="20"/>
        <end position="462"/>
    </location>
</feature>
<sequence>MKRQIATICTAFIAAWSLAGCTSQTDAPTTTSTNAPVASGEKTKLVFWTFDRHDFDFMKSTVETFNKTNKDNIEVEVTSMAENYTQSVDIAFASNQMPDILRPNQDTTIPFVKKGYLEPLDSYLTDDMKKKFESTFQDQVNRFNGKIYSLPNFGYTLRLIYNKDLFDKAGIANPPVTLKELVEDAKKITAVGKADGQYGFALNFKSPKSALDRSAREILQLSGYDGFGFDEKQGQFDFTPYKAVIEAFKQMKDDGSMLPGVESLDIDPLRAQFAQGKIGMYLSYSAEPGVYKSQFPTQIHWAAAQAPTIDGTVKGAAGFANSGQWLGISSGSKNKEAAWKFLSYMYSDSVLQDYHEQGFGLSAVPSIAAKAKKPEINGVEGFLITKYDALWPVPPAVTVQGLDYGSAFLKYMLDGGSLDTVVSDLNSRYNAALEKAAASGDVKVTKDPSFDPASLQGTMLDK</sequence>
<dbReference type="CDD" id="cd13585">
    <property type="entry name" value="PBP2_TMBP_like"/>
    <property type="match status" value="1"/>
</dbReference>
<proteinExistence type="predicted"/>
<evidence type="ECO:0000256" key="1">
    <source>
        <dbReference type="SAM" id="SignalP"/>
    </source>
</evidence>
<accession>A0ABY3SCE8</accession>
<keyword evidence="1" id="KW-0732">Signal</keyword>
<dbReference type="Proteomes" id="UP001649230">
    <property type="component" value="Chromosome"/>
</dbReference>
<dbReference type="PANTHER" id="PTHR43649:SF12">
    <property type="entry name" value="DIACETYLCHITOBIOSE BINDING PROTEIN DASA"/>
    <property type="match status" value="1"/>
</dbReference>
<evidence type="ECO:0000313" key="3">
    <source>
        <dbReference type="Proteomes" id="UP001649230"/>
    </source>
</evidence>
<dbReference type="SUPFAM" id="SSF53850">
    <property type="entry name" value="Periplasmic binding protein-like II"/>
    <property type="match status" value="1"/>
</dbReference>
<dbReference type="PROSITE" id="PS51257">
    <property type="entry name" value="PROKAR_LIPOPROTEIN"/>
    <property type="match status" value="1"/>
</dbReference>
<dbReference type="Pfam" id="PF01547">
    <property type="entry name" value="SBP_bac_1"/>
    <property type="match status" value="1"/>
</dbReference>
<gene>
    <name evidence="2" type="ORF">L0M14_18100</name>
</gene>
<feature type="signal peptide" evidence="1">
    <location>
        <begin position="1"/>
        <end position="19"/>
    </location>
</feature>